<evidence type="ECO:0000256" key="1">
    <source>
        <dbReference type="ARBA" id="ARBA00023015"/>
    </source>
</evidence>
<dbReference type="PANTHER" id="PTHR33164:SF105">
    <property type="entry name" value="TRANSCRIPTIONAL REPRESSOR PROTEIN-RELATED"/>
    <property type="match status" value="1"/>
</dbReference>
<evidence type="ECO:0000256" key="3">
    <source>
        <dbReference type="ARBA" id="ARBA00023163"/>
    </source>
</evidence>
<dbReference type="SUPFAM" id="SSF46785">
    <property type="entry name" value="Winged helix' DNA-binding domain"/>
    <property type="match status" value="1"/>
</dbReference>
<evidence type="ECO:0000313" key="6">
    <source>
        <dbReference type="Proteomes" id="UP000702952"/>
    </source>
</evidence>
<dbReference type="InterPro" id="IPR036388">
    <property type="entry name" value="WH-like_DNA-bd_sf"/>
</dbReference>
<evidence type="ECO:0000259" key="4">
    <source>
        <dbReference type="PROSITE" id="PS50995"/>
    </source>
</evidence>
<comment type="caution">
    <text evidence="5">The sequence shown here is derived from an EMBL/GenBank/DDBJ whole genome shotgun (WGS) entry which is preliminary data.</text>
</comment>
<feature type="domain" description="HTH marR-type" evidence="4">
    <location>
        <begin position="20"/>
        <end position="148"/>
    </location>
</feature>
<dbReference type="SMART" id="SM00347">
    <property type="entry name" value="HTH_MARR"/>
    <property type="match status" value="1"/>
</dbReference>
<dbReference type="InterPro" id="IPR039422">
    <property type="entry name" value="MarR/SlyA-like"/>
</dbReference>
<proteinExistence type="predicted"/>
<dbReference type="InterPro" id="IPR000835">
    <property type="entry name" value="HTH_MarR-typ"/>
</dbReference>
<dbReference type="EMBL" id="JAAMAY010000024">
    <property type="protein sequence ID" value="NTC29361.1"/>
    <property type="molecule type" value="Genomic_DNA"/>
</dbReference>
<dbReference type="Pfam" id="PF12802">
    <property type="entry name" value="MarR_2"/>
    <property type="match status" value="1"/>
</dbReference>
<name>A0AA44F682_AGRTU</name>
<keyword evidence="2" id="KW-0238">DNA-binding</keyword>
<dbReference type="AlphaFoldDB" id="A0AA44F682"/>
<protein>
    <submittedName>
        <fullName evidence="5">Winged helix-turn-helix transcriptional regulator</fullName>
    </submittedName>
</protein>
<dbReference type="GO" id="GO:0003700">
    <property type="term" value="F:DNA-binding transcription factor activity"/>
    <property type="evidence" value="ECO:0007669"/>
    <property type="project" value="InterPro"/>
</dbReference>
<dbReference type="GO" id="GO:0003677">
    <property type="term" value="F:DNA binding"/>
    <property type="evidence" value="ECO:0007669"/>
    <property type="project" value="UniProtKB-KW"/>
</dbReference>
<dbReference type="InterPro" id="IPR011991">
    <property type="entry name" value="ArsR-like_HTH"/>
</dbReference>
<gene>
    <name evidence="5" type="ORF">G6M46_14525</name>
</gene>
<keyword evidence="1" id="KW-0805">Transcription regulation</keyword>
<dbReference type="InterPro" id="IPR023187">
    <property type="entry name" value="Tscrpt_reg_MarR-type_CS"/>
</dbReference>
<dbReference type="CDD" id="cd00090">
    <property type="entry name" value="HTH_ARSR"/>
    <property type="match status" value="1"/>
</dbReference>
<dbReference type="GO" id="GO:0006950">
    <property type="term" value="P:response to stress"/>
    <property type="evidence" value="ECO:0007669"/>
    <property type="project" value="TreeGrafter"/>
</dbReference>
<evidence type="ECO:0000313" key="5">
    <source>
        <dbReference type="EMBL" id="NTC29361.1"/>
    </source>
</evidence>
<dbReference type="RefSeq" id="WP_141682273.1">
    <property type="nucleotide sequence ID" value="NZ_CP123840.1"/>
</dbReference>
<reference evidence="5" key="1">
    <citation type="journal article" date="2020" name="Science">
        <title>Unexpected conservation and global transmission of agrobacterial virulence plasmids.</title>
        <authorList>
            <person name="Weisberg A.J."/>
            <person name="Davis E.W. 2nd"/>
            <person name="Tabima J."/>
            <person name="Belcher M.S."/>
            <person name="Miller M."/>
            <person name="Kuo C.H."/>
            <person name="Loper J.E."/>
            <person name="Grunwald N.J."/>
            <person name="Putnam M.L."/>
            <person name="Chang J.H."/>
        </authorList>
    </citation>
    <scope>NUCLEOTIDE SEQUENCE</scope>
    <source>
        <strain evidence="5">17-1853-1a</strain>
    </source>
</reference>
<dbReference type="PROSITE" id="PS50995">
    <property type="entry name" value="HTH_MARR_2"/>
    <property type="match status" value="1"/>
</dbReference>
<dbReference type="Gene3D" id="1.10.10.10">
    <property type="entry name" value="Winged helix-like DNA-binding domain superfamily/Winged helix DNA-binding domain"/>
    <property type="match status" value="1"/>
</dbReference>
<dbReference type="Proteomes" id="UP000702952">
    <property type="component" value="Unassembled WGS sequence"/>
</dbReference>
<dbReference type="InterPro" id="IPR036390">
    <property type="entry name" value="WH_DNA-bd_sf"/>
</dbReference>
<keyword evidence="3" id="KW-0804">Transcription</keyword>
<accession>A0AA44F682</accession>
<organism evidence="5 6">
    <name type="scientific">Agrobacterium tumefaciens</name>
    <dbReference type="NCBI Taxonomy" id="358"/>
    <lineage>
        <taxon>Bacteria</taxon>
        <taxon>Pseudomonadati</taxon>
        <taxon>Pseudomonadota</taxon>
        <taxon>Alphaproteobacteria</taxon>
        <taxon>Hyphomicrobiales</taxon>
        <taxon>Rhizobiaceae</taxon>
        <taxon>Rhizobium/Agrobacterium group</taxon>
        <taxon>Agrobacterium</taxon>
        <taxon>Agrobacterium tumefaciens complex</taxon>
    </lineage>
</organism>
<dbReference type="PROSITE" id="PS01117">
    <property type="entry name" value="HTH_MARR_1"/>
    <property type="match status" value="1"/>
</dbReference>
<evidence type="ECO:0000256" key="2">
    <source>
        <dbReference type="ARBA" id="ARBA00023125"/>
    </source>
</evidence>
<dbReference type="PANTHER" id="PTHR33164">
    <property type="entry name" value="TRANSCRIPTIONAL REGULATOR, MARR FAMILY"/>
    <property type="match status" value="1"/>
</dbReference>
<sequence length="172" mass="19308">MDSKTVDLPEPVDIPGLCNSTKLRRAARRVSRFYDECLAPSGIKSTQYAILGHIKHRGPKTMLQLAEMLAMDRATIGHNLRPLERDGLISIEVADFDRRARVVKVTDKGMETILATRPLWNRAQAEFERSFGAKEAQAMRKMMDDVVASDLKTDPAALALLWSPPVMQEVFD</sequence>